<accession>A0ABQ6EM25</accession>
<organism evidence="2 3">
    <name type="scientific">Vibrio algivorus</name>
    <dbReference type="NCBI Taxonomy" id="1667024"/>
    <lineage>
        <taxon>Bacteria</taxon>
        <taxon>Pseudomonadati</taxon>
        <taxon>Pseudomonadota</taxon>
        <taxon>Gammaproteobacteria</taxon>
        <taxon>Vibrionales</taxon>
        <taxon>Vibrionaceae</taxon>
        <taxon>Vibrio</taxon>
    </lineage>
</organism>
<name>A0ABQ6EM25_9VIBR</name>
<sequence length="58" mass="7104">MSNWDKWLKSDSSRLSGKKNRRDFDDYDGELVEKSKSKRKSHRDKHLPRSEDFEDRLY</sequence>
<feature type="compositionally biased region" description="Basic and acidic residues" evidence="1">
    <location>
        <begin position="1"/>
        <end position="12"/>
    </location>
</feature>
<feature type="compositionally biased region" description="Basic residues" evidence="1">
    <location>
        <begin position="36"/>
        <end position="46"/>
    </location>
</feature>
<keyword evidence="3" id="KW-1185">Reference proteome</keyword>
<evidence type="ECO:0000313" key="3">
    <source>
        <dbReference type="Proteomes" id="UP001157156"/>
    </source>
</evidence>
<evidence type="ECO:0000256" key="1">
    <source>
        <dbReference type="SAM" id="MobiDB-lite"/>
    </source>
</evidence>
<comment type="caution">
    <text evidence="2">The sequence shown here is derived from an EMBL/GenBank/DDBJ whole genome shotgun (WGS) entry which is preliminary data.</text>
</comment>
<protein>
    <submittedName>
        <fullName evidence="2">Uncharacterized protein</fullName>
    </submittedName>
</protein>
<dbReference type="Proteomes" id="UP001157156">
    <property type="component" value="Unassembled WGS sequence"/>
</dbReference>
<gene>
    <name evidence="2" type="ORF">GCM10007931_10280</name>
</gene>
<feature type="compositionally biased region" description="Basic and acidic residues" evidence="1">
    <location>
        <begin position="47"/>
        <end position="58"/>
    </location>
</feature>
<feature type="region of interest" description="Disordered" evidence="1">
    <location>
        <begin position="1"/>
        <end position="58"/>
    </location>
</feature>
<dbReference type="RefSeq" id="WP_160117514.1">
    <property type="nucleotide sequence ID" value="NZ_BSPV01000003.1"/>
</dbReference>
<evidence type="ECO:0000313" key="2">
    <source>
        <dbReference type="EMBL" id="GLT14054.1"/>
    </source>
</evidence>
<proteinExistence type="predicted"/>
<dbReference type="EMBL" id="BSPV01000003">
    <property type="protein sequence ID" value="GLT14054.1"/>
    <property type="molecule type" value="Genomic_DNA"/>
</dbReference>
<reference evidence="3" key="1">
    <citation type="journal article" date="2019" name="Int. J. Syst. Evol. Microbiol.">
        <title>The Global Catalogue of Microorganisms (GCM) 10K type strain sequencing project: providing services to taxonomists for standard genome sequencing and annotation.</title>
        <authorList>
            <consortium name="The Broad Institute Genomics Platform"/>
            <consortium name="The Broad Institute Genome Sequencing Center for Infectious Disease"/>
            <person name="Wu L."/>
            <person name="Ma J."/>
        </authorList>
    </citation>
    <scope>NUCLEOTIDE SEQUENCE [LARGE SCALE GENOMIC DNA]</scope>
    <source>
        <strain evidence="3">NBRC 111146</strain>
    </source>
</reference>